<feature type="transmembrane region" description="Helical" evidence="1">
    <location>
        <begin position="182"/>
        <end position="213"/>
    </location>
</feature>
<evidence type="ECO:0008006" key="4">
    <source>
        <dbReference type="Google" id="ProtNLM"/>
    </source>
</evidence>
<protein>
    <recommendedName>
        <fullName evidence="4">Membrane domain of glycerophosphoryl diester phosphodiesterase</fullName>
    </recommendedName>
</protein>
<dbReference type="RefSeq" id="WP_072876529.1">
    <property type="nucleotide sequence ID" value="NZ_FQVT01000001.1"/>
</dbReference>
<keyword evidence="1" id="KW-0472">Membrane</keyword>
<keyword evidence="3" id="KW-1185">Reference proteome</keyword>
<name>A0A1M5CPT6_SALEC</name>
<sequence>MNKEPINFKEQRELGDIISATFKFIRENYKSYFKSMIKIIWPAFLLLVAAVSFYSYSTIGSSLFMDGQRGTFFIGFGLLILALLIYYTVLNVAAFNFIKSYMKNKGGIIHQEIKDGVKKDLGKMLGLQAVSGILVIAGTMIFVLPGIYLSIPLAIAAAALVFKNESVGGSISEGFYLVKDNWWSSFISLFLIWLIVYVISLVFQLPLLIYSIIKMVTVMDGPDQTNISEVFDGVYLILTVAASAVQYILYAITPVGVAFVYYHLNEKKYATGAYESIDNLGKNE</sequence>
<feature type="transmembrane region" description="Helical" evidence="1">
    <location>
        <begin position="234"/>
        <end position="262"/>
    </location>
</feature>
<reference evidence="3" key="1">
    <citation type="submission" date="2016-11" db="EMBL/GenBank/DDBJ databases">
        <authorList>
            <person name="Varghese N."/>
            <person name="Submissions S."/>
        </authorList>
    </citation>
    <scope>NUCLEOTIDE SEQUENCE [LARGE SCALE GENOMIC DNA]</scope>
    <source>
        <strain evidence="3">DSM 24579</strain>
    </source>
</reference>
<organism evidence="2 3">
    <name type="scientific">Salegentibacter echinorum</name>
    <dbReference type="NCBI Taxonomy" id="1073325"/>
    <lineage>
        <taxon>Bacteria</taxon>
        <taxon>Pseudomonadati</taxon>
        <taxon>Bacteroidota</taxon>
        <taxon>Flavobacteriia</taxon>
        <taxon>Flavobacteriales</taxon>
        <taxon>Flavobacteriaceae</taxon>
        <taxon>Salegentibacter</taxon>
    </lineage>
</organism>
<feature type="transmembrane region" description="Helical" evidence="1">
    <location>
        <begin position="39"/>
        <end position="59"/>
    </location>
</feature>
<dbReference type="AlphaFoldDB" id="A0A1M5CPT6"/>
<dbReference type="Proteomes" id="UP000183945">
    <property type="component" value="Unassembled WGS sequence"/>
</dbReference>
<gene>
    <name evidence="2" type="ORF">SAMN05444483_101611</name>
</gene>
<proteinExistence type="predicted"/>
<evidence type="ECO:0000256" key="1">
    <source>
        <dbReference type="SAM" id="Phobius"/>
    </source>
</evidence>
<keyword evidence="1" id="KW-1133">Transmembrane helix</keyword>
<evidence type="ECO:0000313" key="3">
    <source>
        <dbReference type="Proteomes" id="UP000183945"/>
    </source>
</evidence>
<keyword evidence="1" id="KW-0812">Transmembrane</keyword>
<evidence type="ECO:0000313" key="2">
    <source>
        <dbReference type="EMBL" id="SHF56607.1"/>
    </source>
</evidence>
<dbReference type="EMBL" id="FQVT01000001">
    <property type="protein sequence ID" value="SHF56607.1"/>
    <property type="molecule type" value="Genomic_DNA"/>
</dbReference>
<dbReference type="STRING" id="1073325.SAMN05444483_101611"/>
<dbReference type="OrthoDB" id="1049480at2"/>
<accession>A0A1M5CPT6</accession>
<feature type="transmembrane region" description="Helical" evidence="1">
    <location>
        <begin position="133"/>
        <end position="162"/>
    </location>
</feature>
<feature type="transmembrane region" description="Helical" evidence="1">
    <location>
        <begin position="71"/>
        <end position="98"/>
    </location>
</feature>